<comment type="caution">
    <text evidence="2">The sequence shown here is derived from an EMBL/GenBank/DDBJ whole genome shotgun (WGS) entry which is preliminary data.</text>
</comment>
<dbReference type="PANTHER" id="PTHR22899:SF0">
    <property type="entry name" value="F-BOX ASSOCIATED DOMAIN-CONTAINING PROTEIN-RELATED"/>
    <property type="match status" value="1"/>
</dbReference>
<dbReference type="EMBL" id="PDUG01000003">
    <property type="protein sequence ID" value="PIC39472.1"/>
    <property type="molecule type" value="Genomic_DNA"/>
</dbReference>
<evidence type="ECO:0000313" key="2">
    <source>
        <dbReference type="EMBL" id="PIC39472.1"/>
    </source>
</evidence>
<dbReference type="AlphaFoldDB" id="A0A2G5UIU6"/>
<proteinExistence type="predicted"/>
<reference evidence="3" key="1">
    <citation type="submission" date="2017-10" db="EMBL/GenBank/DDBJ databases">
        <title>Rapid genome shrinkage in a self-fertile nematode reveals novel sperm competition proteins.</title>
        <authorList>
            <person name="Yin D."/>
            <person name="Schwarz E.M."/>
            <person name="Thomas C.G."/>
            <person name="Felde R.L."/>
            <person name="Korf I.F."/>
            <person name="Cutter A.D."/>
            <person name="Schartner C.M."/>
            <person name="Ralston E.J."/>
            <person name="Meyer B.J."/>
            <person name="Haag E.S."/>
        </authorList>
    </citation>
    <scope>NUCLEOTIDE SEQUENCE [LARGE SCALE GENOMIC DNA]</scope>
    <source>
        <strain evidence="3">JU1422</strain>
    </source>
</reference>
<gene>
    <name evidence="2" type="primary">Cnig_chr_III.g11148</name>
    <name evidence="2" type="ORF">B9Z55_011148</name>
</gene>
<evidence type="ECO:0000259" key="1">
    <source>
        <dbReference type="Pfam" id="PF07735"/>
    </source>
</evidence>
<organism evidence="2 3">
    <name type="scientific">Caenorhabditis nigoni</name>
    <dbReference type="NCBI Taxonomy" id="1611254"/>
    <lineage>
        <taxon>Eukaryota</taxon>
        <taxon>Metazoa</taxon>
        <taxon>Ecdysozoa</taxon>
        <taxon>Nematoda</taxon>
        <taxon>Chromadorea</taxon>
        <taxon>Rhabditida</taxon>
        <taxon>Rhabditina</taxon>
        <taxon>Rhabditomorpha</taxon>
        <taxon>Rhabditoidea</taxon>
        <taxon>Rhabditidae</taxon>
        <taxon>Peloderinae</taxon>
        <taxon>Caenorhabditis</taxon>
    </lineage>
</organism>
<dbReference type="InterPro" id="IPR053222">
    <property type="entry name" value="Zygotic_Embryogenesis-Asso"/>
</dbReference>
<dbReference type="PANTHER" id="PTHR22899">
    <property type="entry name" value="CYCLIN-RELATED F-BOX FAMILY"/>
    <property type="match status" value="1"/>
</dbReference>
<dbReference type="OrthoDB" id="5889699at2759"/>
<protein>
    <recommendedName>
        <fullName evidence="1">Sdz-33 F-box domain-containing protein</fullName>
    </recommendedName>
</protein>
<name>A0A2G5UIU6_9PELO</name>
<keyword evidence="3" id="KW-1185">Reference proteome</keyword>
<feature type="domain" description="Sdz-33 F-box" evidence="1">
    <location>
        <begin position="133"/>
        <end position="197"/>
    </location>
</feature>
<accession>A0A2G5UIU6</accession>
<evidence type="ECO:0000313" key="3">
    <source>
        <dbReference type="Proteomes" id="UP000230233"/>
    </source>
</evidence>
<dbReference type="InterPro" id="IPR012885">
    <property type="entry name" value="F-box_Sdz-33"/>
</dbReference>
<dbReference type="Pfam" id="PF07735">
    <property type="entry name" value="FBA_2"/>
    <property type="match status" value="1"/>
</dbReference>
<dbReference type="Proteomes" id="UP000230233">
    <property type="component" value="Chromosome III"/>
</dbReference>
<sequence>MGRRNKKGNTNFNDIPVNVEVHKSINYRVSILIWSNLGMSWREWIQHLCSISKPEKGYTAFFEVYNSIEFNIPTLRNIFPKVESLVIFFSYDEAVNEHEKLLAQIFLKAFLPDVENVRLDRVRLGEHFSIGDFGMTNLKELVMNRPRKLRVEDLITLNAESITIGETNLAEITFRDLNRFFKLWKKGFNRKLKELKIWWYTRTNPDWNILLKELKADDAGEEELPPEEPLLVIVPAEGEAAQNADVVKKFIIRHSRKFVAEIKCYTRTSPFRNTAHVKFTVS</sequence>